<dbReference type="GO" id="GO:0006355">
    <property type="term" value="P:regulation of DNA-templated transcription"/>
    <property type="evidence" value="ECO:0007669"/>
    <property type="project" value="InterPro"/>
</dbReference>
<evidence type="ECO:0000313" key="10">
    <source>
        <dbReference type="Proteomes" id="UP001161325"/>
    </source>
</evidence>
<dbReference type="Proteomes" id="UP001161325">
    <property type="component" value="Unassembled WGS sequence"/>
</dbReference>
<protein>
    <submittedName>
        <fullName evidence="9">Acetoacetate metabolism regulatory protein AtoC</fullName>
    </submittedName>
</protein>
<dbReference type="InterPro" id="IPR027417">
    <property type="entry name" value="P-loop_NTPase"/>
</dbReference>
<keyword evidence="1" id="KW-0547">Nucleotide-binding</keyword>
<dbReference type="SMART" id="SM00382">
    <property type="entry name" value="AAA"/>
    <property type="match status" value="1"/>
</dbReference>
<dbReference type="Gene3D" id="1.10.8.60">
    <property type="match status" value="1"/>
</dbReference>
<feature type="modified residue" description="4-aspartylphosphate" evidence="6">
    <location>
        <position position="52"/>
    </location>
</feature>
<dbReference type="GO" id="GO:0043565">
    <property type="term" value="F:sequence-specific DNA binding"/>
    <property type="evidence" value="ECO:0007669"/>
    <property type="project" value="InterPro"/>
</dbReference>
<keyword evidence="4" id="KW-0238">DNA-binding</keyword>
<accession>A0AA37VAE0</accession>
<evidence type="ECO:0000256" key="6">
    <source>
        <dbReference type="PROSITE-ProRule" id="PRU00169"/>
    </source>
</evidence>
<dbReference type="PROSITE" id="PS50110">
    <property type="entry name" value="RESPONSE_REGULATORY"/>
    <property type="match status" value="1"/>
</dbReference>
<keyword evidence="3" id="KW-0805">Transcription regulation</keyword>
<name>A0AA37VAE0_9BACT</name>
<keyword evidence="5" id="KW-0804">Transcription</keyword>
<dbReference type="Gene3D" id="3.40.50.300">
    <property type="entry name" value="P-loop containing nucleotide triphosphate hydrolases"/>
    <property type="match status" value="1"/>
</dbReference>
<dbReference type="SUPFAM" id="SSF52540">
    <property type="entry name" value="P-loop containing nucleoside triphosphate hydrolases"/>
    <property type="match status" value="1"/>
</dbReference>
<dbReference type="InterPro" id="IPR003593">
    <property type="entry name" value="AAA+_ATPase"/>
</dbReference>
<evidence type="ECO:0000313" key="9">
    <source>
        <dbReference type="EMBL" id="GLC25348.1"/>
    </source>
</evidence>
<dbReference type="PANTHER" id="PTHR32071:SF21">
    <property type="entry name" value="TRANSCRIPTIONAL REGULATORY PROTEIN FLGR"/>
    <property type="match status" value="1"/>
</dbReference>
<comment type="caution">
    <text evidence="9">The sequence shown here is derived from an EMBL/GenBank/DDBJ whole genome shotgun (WGS) entry which is preliminary data.</text>
</comment>
<dbReference type="SUPFAM" id="SSF46689">
    <property type="entry name" value="Homeodomain-like"/>
    <property type="match status" value="1"/>
</dbReference>
<dbReference type="EMBL" id="BRXS01000003">
    <property type="protein sequence ID" value="GLC25348.1"/>
    <property type="molecule type" value="Genomic_DNA"/>
</dbReference>
<keyword evidence="2" id="KW-0067">ATP-binding</keyword>
<gene>
    <name evidence="9" type="primary">gnfM</name>
    <name evidence="9" type="ORF">rosag_18610</name>
</gene>
<dbReference type="PROSITE" id="PS00688">
    <property type="entry name" value="SIGMA54_INTERACT_3"/>
    <property type="match status" value="1"/>
</dbReference>
<dbReference type="InterPro" id="IPR025944">
    <property type="entry name" value="Sigma_54_int_dom_CS"/>
</dbReference>
<sequence>MATILYVDDEPAVGLIVEDTLRRAGHEAVGARNVPEALHVLARTAVELIISDYRMPGITGLEFLAMLQREGYDVPVIMLTGYASIEHAVASIKAGAVDYITKPVRPQQLELAVEQALEFVRLKRENETLRHEVMAIRSERQIVGDSPAIRRALQTVAMAAPTRATVLLQGESGTGKELFARAIHEQSDRRDKPFITLNCAALPEGLIESALFGHEKGAFTGAIKRVEGAFERAHRGTLLLDEISEMRLDLQAKLLRVLQEQEFERVGGTTPIKVDVRIIATTNRDLALEAQQGRFRQDLYYRLSVIPMSIPALRERPEDIPLLAFRFALRTAEDTGKRLDGIAPETLALLQRYPWPGNVRELQHVIERAVILSPDPLLPPHALEAERFGLTRASTVAGAIDGPSPLRALAAGFGLALPSGTATGNGAAAEDDDPMRVVLRSLDVNEAEKVLITRALEVAQQNRTRAAELLGMSVRTLRNKLNTPGKAED</sequence>
<dbReference type="GO" id="GO:0005524">
    <property type="term" value="F:ATP binding"/>
    <property type="evidence" value="ECO:0007669"/>
    <property type="project" value="UniProtKB-KW"/>
</dbReference>
<dbReference type="SUPFAM" id="SSF52172">
    <property type="entry name" value="CheY-like"/>
    <property type="match status" value="1"/>
</dbReference>
<evidence type="ECO:0000256" key="3">
    <source>
        <dbReference type="ARBA" id="ARBA00023015"/>
    </source>
</evidence>
<dbReference type="RefSeq" id="WP_284349804.1">
    <property type="nucleotide sequence ID" value="NZ_BRXS01000003.1"/>
</dbReference>
<keyword evidence="6" id="KW-0597">Phosphoprotein</keyword>
<evidence type="ECO:0000259" key="7">
    <source>
        <dbReference type="PROSITE" id="PS50045"/>
    </source>
</evidence>
<evidence type="ECO:0000256" key="1">
    <source>
        <dbReference type="ARBA" id="ARBA00022741"/>
    </source>
</evidence>
<dbReference type="PRINTS" id="PR01590">
    <property type="entry name" value="HTHFIS"/>
</dbReference>
<dbReference type="Pfam" id="PF00158">
    <property type="entry name" value="Sigma54_activat"/>
    <property type="match status" value="1"/>
</dbReference>
<proteinExistence type="predicted"/>
<feature type="domain" description="Response regulatory" evidence="8">
    <location>
        <begin position="3"/>
        <end position="117"/>
    </location>
</feature>
<evidence type="ECO:0000256" key="2">
    <source>
        <dbReference type="ARBA" id="ARBA00022840"/>
    </source>
</evidence>
<dbReference type="InterPro" id="IPR001789">
    <property type="entry name" value="Sig_transdc_resp-reg_receiver"/>
</dbReference>
<dbReference type="SMART" id="SM00448">
    <property type="entry name" value="REC"/>
    <property type="match status" value="1"/>
</dbReference>
<dbReference type="Pfam" id="PF00072">
    <property type="entry name" value="Response_reg"/>
    <property type="match status" value="1"/>
</dbReference>
<dbReference type="Gene3D" id="3.40.50.2300">
    <property type="match status" value="1"/>
</dbReference>
<dbReference type="Pfam" id="PF02954">
    <property type="entry name" value="HTH_8"/>
    <property type="match status" value="1"/>
</dbReference>
<dbReference type="InterPro" id="IPR058031">
    <property type="entry name" value="AAA_lid_NorR"/>
</dbReference>
<dbReference type="GO" id="GO:0000160">
    <property type="term" value="P:phosphorelay signal transduction system"/>
    <property type="evidence" value="ECO:0007669"/>
    <property type="project" value="InterPro"/>
</dbReference>
<evidence type="ECO:0000256" key="5">
    <source>
        <dbReference type="ARBA" id="ARBA00023163"/>
    </source>
</evidence>
<dbReference type="Pfam" id="PF25601">
    <property type="entry name" value="AAA_lid_14"/>
    <property type="match status" value="1"/>
</dbReference>
<feature type="domain" description="Sigma-54 factor interaction" evidence="7">
    <location>
        <begin position="142"/>
        <end position="371"/>
    </location>
</feature>
<dbReference type="Gene3D" id="1.10.10.60">
    <property type="entry name" value="Homeodomain-like"/>
    <property type="match status" value="1"/>
</dbReference>
<dbReference type="InterPro" id="IPR009057">
    <property type="entry name" value="Homeodomain-like_sf"/>
</dbReference>
<dbReference type="CDD" id="cd00009">
    <property type="entry name" value="AAA"/>
    <property type="match status" value="1"/>
</dbReference>
<evidence type="ECO:0000259" key="8">
    <source>
        <dbReference type="PROSITE" id="PS50110"/>
    </source>
</evidence>
<dbReference type="InterPro" id="IPR002197">
    <property type="entry name" value="HTH_Fis"/>
</dbReference>
<evidence type="ECO:0000256" key="4">
    <source>
        <dbReference type="ARBA" id="ARBA00023125"/>
    </source>
</evidence>
<dbReference type="InterPro" id="IPR002078">
    <property type="entry name" value="Sigma_54_int"/>
</dbReference>
<dbReference type="InterPro" id="IPR011006">
    <property type="entry name" value="CheY-like_superfamily"/>
</dbReference>
<reference evidence="9" key="1">
    <citation type="submission" date="2022-08" db="EMBL/GenBank/DDBJ databases">
        <title>Draft genome sequencing of Roseisolibacter agri AW1220.</title>
        <authorList>
            <person name="Tobiishi Y."/>
            <person name="Tonouchi A."/>
        </authorList>
    </citation>
    <scope>NUCLEOTIDE SEQUENCE</scope>
    <source>
        <strain evidence="9">AW1220</strain>
    </source>
</reference>
<dbReference type="PROSITE" id="PS50045">
    <property type="entry name" value="SIGMA54_INTERACT_4"/>
    <property type="match status" value="1"/>
</dbReference>
<dbReference type="PROSITE" id="PS00675">
    <property type="entry name" value="SIGMA54_INTERACT_1"/>
    <property type="match status" value="1"/>
</dbReference>
<dbReference type="AlphaFoldDB" id="A0AA37VAE0"/>
<dbReference type="InterPro" id="IPR025662">
    <property type="entry name" value="Sigma_54_int_dom_ATP-bd_1"/>
</dbReference>
<dbReference type="PANTHER" id="PTHR32071">
    <property type="entry name" value="TRANSCRIPTIONAL REGULATORY PROTEIN"/>
    <property type="match status" value="1"/>
</dbReference>
<organism evidence="9 10">
    <name type="scientific">Roseisolibacter agri</name>
    <dbReference type="NCBI Taxonomy" id="2014610"/>
    <lineage>
        <taxon>Bacteria</taxon>
        <taxon>Pseudomonadati</taxon>
        <taxon>Gemmatimonadota</taxon>
        <taxon>Gemmatimonadia</taxon>
        <taxon>Gemmatimonadales</taxon>
        <taxon>Gemmatimonadaceae</taxon>
        <taxon>Roseisolibacter</taxon>
    </lineage>
</organism>
<dbReference type="FunFam" id="3.40.50.300:FF:000006">
    <property type="entry name" value="DNA-binding transcriptional regulator NtrC"/>
    <property type="match status" value="1"/>
</dbReference>
<keyword evidence="10" id="KW-1185">Reference proteome</keyword>